<dbReference type="EMBL" id="JBHUKU010000002">
    <property type="protein sequence ID" value="MFD2457279.1"/>
    <property type="molecule type" value="Genomic_DNA"/>
</dbReference>
<sequence>MTRRTALTTLAAVTMALASAPVAAAAAGTTLTVYPTEVRPGAVFGTGFHGGCDTYSSVTSPGFTAPVSLVAVGGDRNNLWGNGTAVTTPGTYTATGTCDGKTLTTRFTVLPHQPPSWGLYPLEVQPGGEISGGSDTITGCPGGAEGPATSPGFAEPLRWTRGGNFGRFSGTTTVITTPGKYTATLKCKGTPIIGEIQFTIIGTPPTGTPPATNVPAPGNGSAQPAGRTPIIKPKGAPQTGGGGTAG</sequence>
<evidence type="ECO:0000256" key="1">
    <source>
        <dbReference type="SAM" id="MobiDB-lite"/>
    </source>
</evidence>
<feature type="compositionally biased region" description="Low complexity" evidence="1">
    <location>
        <begin position="204"/>
        <end position="220"/>
    </location>
</feature>
<keyword evidence="4" id="KW-1185">Reference proteome</keyword>
<evidence type="ECO:0000313" key="3">
    <source>
        <dbReference type="EMBL" id="MFD2457279.1"/>
    </source>
</evidence>
<accession>A0ABW5GDV8</accession>
<keyword evidence="2" id="KW-0732">Signal</keyword>
<dbReference type="Proteomes" id="UP001597419">
    <property type="component" value="Unassembled WGS sequence"/>
</dbReference>
<protein>
    <recommendedName>
        <fullName evidence="5">Ig-like domain-containing protein</fullName>
    </recommendedName>
</protein>
<name>A0ABW5GDV8_9PSEU</name>
<feature type="chain" id="PRO_5047227216" description="Ig-like domain-containing protein" evidence="2">
    <location>
        <begin position="26"/>
        <end position="246"/>
    </location>
</feature>
<evidence type="ECO:0000313" key="4">
    <source>
        <dbReference type="Proteomes" id="UP001597419"/>
    </source>
</evidence>
<gene>
    <name evidence="3" type="ORF">ACFSYJ_01650</name>
</gene>
<organism evidence="3 4">
    <name type="scientific">Amycolatopsis samaneae</name>
    <dbReference type="NCBI Taxonomy" id="664691"/>
    <lineage>
        <taxon>Bacteria</taxon>
        <taxon>Bacillati</taxon>
        <taxon>Actinomycetota</taxon>
        <taxon>Actinomycetes</taxon>
        <taxon>Pseudonocardiales</taxon>
        <taxon>Pseudonocardiaceae</taxon>
        <taxon>Amycolatopsis</taxon>
    </lineage>
</organism>
<feature type="region of interest" description="Disordered" evidence="1">
    <location>
        <begin position="204"/>
        <end position="246"/>
    </location>
</feature>
<proteinExistence type="predicted"/>
<comment type="caution">
    <text evidence="3">The sequence shown here is derived from an EMBL/GenBank/DDBJ whole genome shotgun (WGS) entry which is preliminary data.</text>
</comment>
<evidence type="ECO:0000256" key="2">
    <source>
        <dbReference type="SAM" id="SignalP"/>
    </source>
</evidence>
<feature type="signal peptide" evidence="2">
    <location>
        <begin position="1"/>
        <end position="25"/>
    </location>
</feature>
<evidence type="ECO:0008006" key="5">
    <source>
        <dbReference type="Google" id="ProtNLM"/>
    </source>
</evidence>
<reference evidence="4" key="1">
    <citation type="journal article" date="2019" name="Int. J. Syst. Evol. Microbiol.">
        <title>The Global Catalogue of Microorganisms (GCM) 10K type strain sequencing project: providing services to taxonomists for standard genome sequencing and annotation.</title>
        <authorList>
            <consortium name="The Broad Institute Genomics Platform"/>
            <consortium name="The Broad Institute Genome Sequencing Center for Infectious Disease"/>
            <person name="Wu L."/>
            <person name="Ma J."/>
        </authorList>
    </citation>
    <scope>NUCLEOTIDE SEQUENCE [LARGE SCALE GENOMIC DNA]</scope>
    <source>
        <strain evidence="4">CGMCC 4.7643</strain>
    </source>
</reference>
<dbReference type="RefSeq" id="WP_345388447.1">
    <property type="nucleotide sequence ID" value="NZ_BAABHG010000003.1"/>
</dbReference>